<dbReference type="EMBL" id="CAEKDK010000001">
    <property type="protein sequence ID" value="CAB4262787.1"/>
    <property type="molecule type" value="Genomic_DNA"/>
</dbReference>
<protein>
    <submittedName>
        <fullName evidence="1">Uncharacterized protein</fullName>
    </submittedName>
</protein>
<dbReference type="Proteomes" id="UP000507222">
    <property type="component" value="Unassembled WGS sequence"/>
</dbReference>
<name>A0A6J5THV2_PRUAR</name>
<accession>A0A6J5THV2</accession>
<gene>
    <name evidence="1" type="ORF">CURHAP_LOCUS2193</name>
</gene>
<evidence type="ECO:0000313" key="1">
    <source>
        <dbReference type="EMBL" id="CAB4262787.1"/>
    </source>
</evidence>
<evidence type="ECO:0000313" key="2">
    <source>
        <dbReference type="Proteomes" id="UP000507222"/>
    </source>
</evidence>
<proteinExistence type="predicted"/>
<organism evidence="1 2">
    <name type="scientific">Prunus armeniaca</name>
    <name type="common">Apricot</name>
    <name type="synonym">Armeniaca vulgaris</name>
    <dbReference type="NCBI Taxonomy" id="36596"/>
    <lineage>
        <taxon>Eukaryota</taxon>
        <taxon>Viridiplantae</taxon>
        <taxon>Streptophyta</taxon>
        <taxon>Embryophyta</taxon>
        <taxon>Tracheophyta</taxon>
        <taxon>Spermatophyta</taxon>
        <taxon>Magnoliopsida</taxon>
        <taxon>eudicotyledons</taxon>
        <taxon>Gunneridae</taxon>
        <taxon>Pentapetalae</taxon>
        <taxon>rosids</taxon>
        <taxon>fabids</taxon>
        <taxon>Rosales</taxon>
        <taxon>Rosaceae</taxon>
        <taxon>Amygdaloideae</taxon>
        <taxon>Amygdaleae</taxon>
        <taxon>Prunus</taxon>
    </lineage>
</organism>
<dbReference type="AlphaFoldDB" id="A0A6J5THV2"/>
<reference evidence="1 2" key="1">
    <citation type="submission" date="2020-05" db="EMBL/GenBank/DDBJ databases">
        <authorList>
            <person name="Campoy J."/>
            <person name="Schneeberger K."/>
            <person name="Spophaly S."/>
        </authorList>
    </citation>
    <scope>NUCLEOTIDE SEQUENCE [LARGE SCALE GENOMIC DNA]</scope>
    <source>
        <strain evidence="1">PruArmRojPasFocal</strain>
    </source>
</reference>
<sequence length="115" mass="13050">MFLATKFVDPCSVNCNFLSNEKEDEVELVWSLLSAERREYKNLVTPEHLLESGLLQEMAGISEEKKQQCLRARQENDKVAKVRKAEKRQAKGVESVAEGVEDRVTRNGHGIMIMG</sequence>